<name>A0A8J6ULF6_9GAMM</name>
<dbReference type="Pfam" id="PF16732">
    <property type="entry name" value="ComP_DUS"/>
    <property type="match status" value="1"/>
</dbReference>
<dbReference type="InterPro" id="IPR045584">
    <property type="entry name" value="Pilin-like"/>
</dbReference>
<gene>
    <name evidence="3" type="ORF">IC617_05570</name>
</gene>
<dbReference type="PANTHER" id="PTHR30093">
    <property type="entry name" value="GENERAL SECRETION PATHWAY PROTEIN G"/>
    <property type="match status" value="1"/>
</dbReference>
<keyword evidence="2" id="KW-1133">Transmembrane helix</keyword>
<keyword evidence="2" id="KW-0812">Transmembrane</keyword>
<sequence>MKNNHTRRNIVKMKRTIAGFSLIEALVAVAIIGILIAVGYPSYLDYVKQGHRQKAKSDLMALATALETHKAQQYSYQGAASGGSDTGAPTVFTSWSPADQPAANKVYDLTIHAITDNGRGFELRATPTSSGMMSDDGRLMFNSLGQKAWDSNNNGAFATDEYCWEC</sequence>
<keyword evidence="4" id="KW-1185">Reference proteome</keyword>
<reference evidence="3" key="1">
    <citation type="submission" date="2020-09" db="EMBL/GenBank/DDBJ databases">
        <title>A novel bacterium of genus Neiella, isolated from South China Sea.</title>
        <authorList>
            <person name="Huang H."/>
            <person name="Mo K."/>
            <person name="Hu Y."/>
        </authorList>
    </citation>
    <scope>NUCLEOTIDE SEQUENCE</scope>
    <source>
        <strain evidence="3">HB171785</strain>
    </source>
</reference>
<dbReference type="Pfam" id="PF07963">
    <property type="entry name" value="N_methyl"/>
    <property type="match status" value="1"/>
</dbReference>
<dbReference type="SUPFAM" id="SSF54523">
    <property type="entry name" value="Pili subunits"/>
    <property type="match status" value="1"/>
</dbReference>
<dbReference type="NCBIfam" id="TIGR02532">
    <property type="entry name" value="IV_pilin_GFxxxE"/>
    <property type="match status" value="1"/>
</dbReference>
<evidence type="ECO:0000256" key="1">
    <source>
        <dbReference type="ARBA" id="ARBA00022481"/>
    </source>
</evidence>
<dbReference type="InterPro" id="IPR000983">
    <property type="entry name" value="Bac_GSPG_pilin"/>
</dbReference>
<dbReference type="InterPro" id="IPR012902">
    <property type="entry name" value="N_methyl_site"/>
</dbReference>
<dbReference type="Gene3D" id="3.30.700.10">
    <property type="entry name" value="Glycoprotein, Type 4 Pilin"/>
    <property type="match status" value="1"/>
</dbReference>
<evidence type="ECO:0000313" key="4">
    <source>
        <dbReference type="Proteomes" id="UP000638014"/>
    </source>
</evidence>
<dbReference type="PROSITE" id="PS00409">
    <property type="entry name" value="PROKAR_NTER_METHYL"/>
    <property type="match status" value="1"/>
</dbReference>
<feature type="transmembrane region" description="Helical" evidence="2">
    <location>
        <begin position="21"/>
        <end position="43"/>
    </location>
</feature>
<dbReference type="GO" id="GO:0015628">
    <property type="term" value="P:protein secretion by the type II secretion system"/>
    <property type="evidence" value="ECO:0007669"/>
    <property type="project" value="InterPro"/>
</dbReference>
<dbReference type="GO" id="GO:0043683">
    <property type="term" value="P:type IV pilus assembly"/>
    <property type="evidence" value="ECO:0007669"/>
    <property type="project" value="InterPro"/>
</dbReference>
<dbReference type="GO" id="GO:0015627">
    <property type="term" value="C:type II protein secretion system complex"/>
    <property type="evidence" value="ECO:0007669"/>
    <property type="project" value="InterPro"/>
</dbReference>
<evidence type="ECO:0000256" key="2">
    <source>
        <dbReference type="SAM" id="Phobius"/>
    </source>
</evidence>
<comment type="caution">
    <text evidence="3">The sequence shown here is derived from an EMBL/GenBank/DDBJ whole genome shotgun (WGS) entry which is preliminary data.</text>
</comment>
<dbReference type="EMBL" id="JACXAF010000005">
    <property type="protein sequence ID" value="MBD1388890.1"/>
    <property type="molecule type" value="Genomic_DNA"/>
</dbReference>
<dbReference type="PANTHER" id="PTHR30093:SF47">
    <property type="entry name" value="TYPE IV PILUS NON-CORE MINOR PILIN PILE"/>
    <property type="match status" value="1"/>
</dbReference>
<evidence type="ECO:0000313" key="3">
    <source>
        <dbReference type="EMBL" id="MBD1388890.1"/>
    </source>
</evidence>
<dbReference type="PRINTS" id="PR00813">
    <property type="entry name" value="BCTERIALGSPG"/>
</dbReference>
<dbReference type="Proteomes" id="UP000638014">
    <property type="component" value="Unassembled WGS sequence"/>
</dbReference>
<accession>A0A8J6ULF6</accession>
<organism evidence="3 4">
    <name type="scientific">Neiella litorisoli</name>
    <dbReference type="NCBI Taxonomy" id="2771431"/>
    <lineage>
        <taxon>Bacteria</taxon>
        <taxon>Pseudomonadati</taxon>
        <taxon>Pseudomonadota</taxon>
        <taxon>Gammaproteobacteria</taxon>
        <taxon>Alteromonadales</taxon>
        <taxon>Echinimonadaceae</taxon>
        <taxon>Neiella</taxon>
    </lineage>
</organism>
<keyword evidence="1" id="KW-0488">Methylation</keyword>
<proteinExistence type="predicted"/>
<dbReference type="InterPro" id="IPR031982">
    <property type="entry name" value="PilE-like"/>
</dbReference>
<dbReference type="AlphaFoldDB" id="A0A8J6ULF6"/>
<keyword evidence="2" id="KW-0472">Membrane</keyword>
<protein>
    <submittedName>
        <fullName evidence="3">Prepilin-type N-terminal cleavage/methylation domain-containing protein</fullName>
    </submittedName>
</protein>